<dbReference type="PROSITE" id="PS00086">
    <property type="entry name" value="CYTOCHROME_P450"/>
    <property type="match status" value="1"/>
</dbReference>
<keyword evidence="9" id="KW-1185">Reference proteome</keyword>
<comment type="similarity">
    <text evidence="1 7">Belongs to the cytochrome P450 family.</text>
</comment>
<dbReference type="InterPro" id="IPR036396">
    <property type="entry name" value="Cyt_P450_sf"/>
</dbReference>
<keyword evidence="3 7" id="KW-0479">Metal-binding</keyword>
<keyword evidence="4 7" id="KW-0560">Oxidoreductase</keyword>
<dbReference type="OrthoDB" id="502624at2"/>
<name>A0A318HE96_9MYCO</name>
<proteinExistence type="inferred from homology"/>
<comment type="caution">
    <text evidence="8">The sequence shown here is derived from an EMBL/GenBank/DDBJ whole genome shotgun (WGS) entry which is preliminary data.</text>
</comment>
<evidence type="ECO:0000256" key="4">
    <source>
        <dbReference type="ARBA" id="ARBA00023002"/>
    </source>
</evidence>
<evidence type="ECO:0008006" key="10">
    <source>
        <dbReference type="Google" id="ProtNLM"/>
    </source>
</evidence>
<gene>
    <name evidence="8" type="ORF">C8E89_13934</name>
</gene>
<dbReference type="CDD" id="cd11078">
    <property type="entry name" value="CYP130-like"/>
    <property type="match status" value="1"/>
</dbReference>
<dbReference type="Proteomes" id="UP000247781">
    <property type="component" value="Unassembled WGS sequence"/>
</dbReference>
<evidence type="ECO:0000256" key="1">
    <source>
        <dbReference type="ARBA" id="ARBA00010617"/>
    </source>
</evidence>
<evidence type="ECO:0000256" key="7">
    <source>
        <dbReference type="RuleBase" id="RU000461"/>
    </source>
</evidence>
<dbReference type="GO" id="GO:0020037">
    <property type="term" value="F:heme binding"/>
    <property type="evidence" value="ECO:0007669"/>
    <property type="project" value="InterPro"/>
</dbReference>
<dbReference type="GO" id="GO:0016705">
    <property type="term" value="F:oxidoreductase activity, acting on paired donors, with incorporation or reduction of molecular oxygen"/>
    <property type="evidence" value="ECO:0007669"/>
    <property type="project" value="InterPro"/>
</dbReference>
<evidence type="ECO:0000256" key="6">
    <source>
        <dbReference type="ARBA" id="ARBA00023033"/>
    </source>
</evidence>
<dbReference type="GO" id="GO:0005506">
    <property type="term" value="F:iron ion binding"/>
    <property type="evidence" value="ECO:0007669"/>
    <property type="project" value="InterPro"/>
</dbReference>
<evidence type="ECO:0000313" key="8">
    <source>
        <dbReference type="EMBL" id="PXW99878.1"/>
    </source>
</evidence>
<keyword evidence="2 7" id="KW-0349">Heme</keyword>
<dbReference type="PANTHER" id="PTHR46696:SF1">
    <property type="entry name" value="CYTOCHROME P450 YJIB-RELATED"/>
    <property type="match status" value="1"/>
</dbReference>
<evidence type="ECO:0000256" key="5">
    <source>
        <dbReference type="ARBA" id="ARBA00023004"/>
    </source>
</evidence>
<dbReference type="RefSeq" id="WP_110319977.1">
    <property type="nucleotide sequence ID" value="NZ_QJJU01000039.1"/>
</dbReference>
<organism evidence="8 9">
    <name type="scientific">Mycolicibacterium moriokaense</name>
    <dbReference type="NCBI Taxonomy" id="39691"/>
    <lineage>
        <taxon>Bacteria</taxon>
        <taxon>Bacillati</taxon>
        <taxon>Actinomycetota</taxon>
        <taxon>Actinomycetes</taxon>
        <taxon>Mycobacteriales</taxon>
        <taxon>Mycobacteriaceae</taxon>
        <taxon>Mycolicibacterium</taxon>
    </lineage>
</organism>
<dbReference type="AlphaFoldDB" id="A0A318HE96"/>
<dbReference type="Pfam" id="PF00067">
    <property type="entry name" value="p450"/>
    <property type="match status" value="1"/>
</dbReference>
<reference evidence="9" key="1">
    <citation type="submission" date="2018-05" db="EMBL/GenBank/DDBJ databases">
        <authorList>
            <person name="Deangelis K."/>
            <person name="Huntemann M."/>
            <person name="Clum A."/>
            <person name="Pillay M."/>
            <person name="Palaniappan K."/>
            <person name="Varghese N."/>
            <person name="Mikhailova N."/>
            <person name="Stamatis D."/>
            <person name="Reddy T."/>
            <person name="Daum C."/>
            <person name="Shapiro N."/>
            <person name="Ivanova N."/>
            <person name="Kyrpides N."/>
            <person name="Woyke T."/>
        </authorList>
    </citation>
    <scope>NUCLEOTIDE SEQUENCE [LARGE SCALE GENOMIC DNA]</scope>
    <source>
        <strain evidence="9">GAS496</strain>
    </source>
</reference>
<dbReference type="InterPro" id="IPR001128">
    <property type="entry name" value="Cyt_P450"/>
</dbReference>
<evidence type="ECO:0000313" key="9">
    <source>
        <dbReference type="Proteomes" id="UP000247781"/>
    </source>
</evidence>
<protein>
    <recommendedName>
        <fullName evidence="10">Cytochrome P450</fullName>
    </recommendedName>
</protein>
<dbReference type="PRINTS" id="PR00359">
    <property type="entry name" value="BP450"/>
</dbReference>
<keyword evidence="6 7" id="KW-0503">Monooxygenase</keyword>
<dbReference type="InterPro" id="IPR002397">
    <property type="entry name" value="Cyt_P450_B"/>
</dbReference>
<dbReference type="EMBL" id="QJJU01000039">
    <property type="protein sequence ID" value="PXW99878.1"/>
    <property type="molecule type" value="Genomic_DNA"/>
</dbReference>
<dbReference type="SUPFAM" id="SSF48264">
    <property type="entry name" value="Cytochrome P450"/>
    <property type="match status" value="1"/>
</dbReference>
<accession>A0A318HE96</accession>
<dbReference type="PANTHER" id="PTHR46696">
    <property type="entry name" value="P450, PUTATIVE (EUROFUNG)-RELATED"/>
    <property type="match status" value="1"/>
</dbReference>
<keyword evidence="5 7" id="KW-0408">Iron</keyword>
<reference evidence="8 9" key="2">
    <citation type="submission" date="2018-06" db="EMBL/GenBank/DDBJ databases">
        <title>Sequencing of bacterial isolates from soil warming experiment in Harvard Forest, Massachusetts, USA.</title>
        <authorList>
            <person name="Deangelis K.PhD."/>
        </authorList>
    </citation>
    <scope>NUCLEOTIDE SEQUENCE [LARGE SCALE GENOMIC DNA]</scope>
    <source>
        <strain evidence="8 9">GAS496</strain>
    </source>
</reference>
<sequence length="443" mass="49998">MTEFTDSMDASPNDPTGCPVSTLAASFDPFSEDYLQDPYRHFAAYRAQEPVFYSPQIGYWVVSRYEDIIEIYKDTETFSAAEAVAMITPPCEAAVQELMRGGYEPSTQLVDEDPPRHSRHRRVIRKGLTLDSVARLEPFTRRFVTECLDAVVKSGRADLVDQLTFSVPALTAFILMGVPEAEVERVRRYATRFGLWIWGRPTPDQQVGLARDYVAYLEYARAHVKRLMESPGDDYMSNAVGAWQDDPQEALWDENYLVTIMQGHLYAAHETTTNAAAAGFKALLENTSQWEAICADSGLIPNAVEEILRFQTSVPAWRRVTTRPTTLGGYELPTGSRIMMLNGSANHDSEKFPDGESLNIRRVNSRQHIAFGWGAHLCLGAQLARMEMRVMLEEASRRLPHMKLVEQQKYTYSPNTSFRGPEHVLVTWDPANNPQPADRPHVS</sequence>
<evidence type="ECO:0000256" key="3">
    <source>
        <dbReference type="ARBA" id="ARBA00022723"/>
    </source>
</evidence>
<dbReference type="InterPro" id="IPR017972">
    <property type="entry name" value="Cyt_P450_CS"/>
</dbReference>
<evidence type="ECO:0000256" key="2">
    <source>
        <dbReference type="ARBA" id="ARBA00022617"/>
    </source>
</evidence>
<dbReference type="GO" id="GO:0004497">
    <property type="term" value="F:monooxygenase activity"/>
    <property type="evidence" value="ECO:0007669"/>
    <property type="project" value="UniProtKB-KW"/>
</dbReference>
<dbReference type="Gene3D" id="1.10.630.10">
    <property type="entry name" value="Cytochrome P450"/>
    <property type="match status" value="1"/>
</dbReference>